<dbReference type="GO" id="GO:0015074">
    <property type="term" value="P:DNA integration"/>
    <property type="evidence" value="ECO:0007669"/>
    <property type="project" value="InterPro"/>
</dbReference>
<evidence type="ECO:0000256" key="1">
    <source>
        <dbReference type="ARBA" id="ARBA00023172"/>
    </source>
</evidence>
<feature type="domain" description="Tyr recombinase" evidence="2">
    <location>
        <begin position="1"/>
        <end position="82"/>
    </location>
</feature>
<proteinExistence type="predicted"/>
<keyword evidence="1" id="KW-0233">DNA recombination</keyword>
<protein>
    <submittedName>
        <fullName evidence="3">Integrase, recombinase XerD</fullName>
    </submittedName>
</protein>
<dbReference type="GO" id="GO:0006310">
    <property type="term" value="P:DNA recombination"/>
    <property type="evidence" value="ECO:0007669"/>
    <property type="project" value="UniProtKB-KW"/>
</dbReference>
<evidence type="ECO:0000259" key="2">
    <source>
        <dbReference type="PROSITE" id="PS51898"/>
    </source>
</evidence>
<evidence type="ECO:0000313" key="4">
    <source>
        <dbReference type="Proteomes" id="UP000254070"/>
    </source>
</evidence>
<dbReference type="GO" id="GO:0003677">
    <property type="term" value="F:DNA binding"/>
    <property type="evidence" value="ECO:0007669"/>
    <property type="project" value="InterPro"/>
</dbReference>
<dbReference type="InterPro" id="IPR013762">
    <property type="entry name" value="Integrase-like_cat_sf"/>
</dbReference>
<organism evidence="3 4">
    <name type="scientific">Enterococcus durans</name>
    <dbReference type="NCBI Taxonomy" id="53345"/>
    <lineage>
        <taxon>Bacteria</taxon>
        <taxon>Bacillati</taxon>
        <taxon>Bacillota</taxon>
        <taxon>Bacilli</taxon>
        <taxon>Lactobacillales</taxon>
        <taxon>Enterococcaceae</taxon>
        <taxon>Enterococcus</taxon>
    </lineage>
</organism>
<dbReference type="EMBL" id="UGIF01000002">
    <property type="protein sequence ID" value="STP30030.1"/>
    <property type="molecule type" value="Genomic_DNA"/>
</dbReference>
<reference evidence="3 4" key="1">
    <citation type="submission" date="2018-06" db="EMBL/GenBank/DDBJ databases">
        <authorList>
            <consortium name="Pathogen Informatics"/>
            <person name="Doyle S."/>
        </authorList>
    </citation>
    <scope>NUCLEOTIDE SEQUENCE [LARGE SCALE GENOMIC DNA]</scope>
    <source>
        <strain evidence="3 4">NCTC8129</strain>
    </source>
</reference>
<gene>
    <name evidence="3" type="primary">xerD_3</name>
    <name evidence="3" type="ORF">NCTC8129_02265</name>
</gene>
<evidence type="ECO:0000313" key="3">
    <source>
        <dbReference type="EMBL" id="STP30030.1"/>
    </source>
</evidence>
<dbReference type="SUPFAM" id="SSF56349">
    <property type="entry name" value="DNA breaking-rejoining enzymes"/>
    <property type="match status" value="1"/>
</dbReference>
<dbReference type="PROSITE" id="PS51898">
    <property type="entry name" value="TYR_RECOMBINASE"/>
    <property type="match status" value="1"/>
</dbReference>
<accession>A0A377KLF4</accession>
<dbReference type="InterPro" id="IPR002104">
    <property type="entry name" value="Integrase_catalytic"/>
</dbReference>
<sequence>MENIDNYVFLTREGKQYNYILAERAIIKIGNQCLIRKSIRVSTHSFGHYFAQNLVMNGTDVFRIQKLLGDASIKTTEIYLRS</sequence>
<dbReference type="Proteomes" id="UP000254070">
    <property type="component" value="Unassembled WGS sequence"/>
</dbReference>
<name>A0A377KLF4_9ENTE</name>
<dbReference type="AlphaFoldDB" id="A0A377KLF4"/>
<dbReference type="Pfam" id="PF00589">
    <property type="entry name" value="Phage_integrase"/>
    <property type="match status" value="1"/>
</dbReference>
<dbReference type="InterPro" id="IPR011010">
    <property type="entry name" value="DNA_brk_join_enz"/>
</dbReference>
<dbReference type="Gene3D" id="1.10.443.10">
    <property type="entry name" value="Intergrase catalytic core"/>
    <property type="match status" value="1"/>
</dbReference>